<evidence type="ECO:0000313" key="3">
    <source>
        <dbReference type="EMBL" id="CAF1483924.1"/>
    </source>
</evidence>
<dbReference type="OrthoDB" id="7698126at2759"/>
<feature type="region of interest" description="Disordered" evidence="1">
    <location>
        <begin position="383"/>
        <end position="414"/>
    </location>
</feature>
<gene>
    <name evidence="4" type="ORF">OKA104_LOCUS39297</name>
    <name evidence="3" type="ORF">VCS650_LOCUS41328</name>
</gene>
<dbReference type="PANTHER" id="PTHR46954">
    <property type="entry name" value="C2H2-TYPE DOMAIN-CONTAINING PROTEIN"/>
    <property type="match status" value="1"/>
</dbReference>
<dbReference type="AlphaFoldDB" id="A0A815S614"/>
<dbReference type="PANTHER" id="PTHR46954:SF1">
    <property type="entry name" value="C2H2-TYPE DOMAIN-CONTAINING PROTEIN"/>
    <property type="match status" value="1"/>
</dbReference>
<proteinExistence type="predicted"/>
<dbReference type="Proteomes" id="UP000663881">
    <property type="component" value="Unassembled WGS sequence"/>
</dbReference>
<comment type="caution">
    <text evidence="3">The sequence shown here is derived from an EMBL/GenBank/DDBJ whole genome shotgun (WGS) entry which is preliminary data.</text>
</comment>
<feature type="domain" description="C2H2-type" evidence="2">
    <location>
        <begin position="338"/>
        <end position="358"/>
    </location>
</feature>
<dbReference type="Proteomes" id="UP000663891">
    <property type="component" value="Unassembled WGS sequence"/>
</dbReference>
<dbReference type="PROSITE" id="PS00028">
    <property type="entry name" value="ZINC_FINGER_C2H2_1"/>
    <property type="match status" value="1"/>
</dbReference>
<dbReference type="EMBL" id="CAJNON010001758">
    <property type="protein sequence ID" value="CAF1483924.1"/>
    <property type="molecule type" value="Genomic_DNA"/>
</dbReference>
<accession>A0A815S614</accession>
<protein>
    <recommendedName>
        <fullName evidence="2">C2H2-type domain-containing protein</fullName>
    </recommendedName>
</protein>
<dbReference type="InterPro" id="IPR013087">
    <property type="entry name" value="Znf_C2H2_type"/>
</dbReference>
<name>A0A815S614_9BILA</name>
<evidence type="ECO:0000313" key="5">
    <source>
        <dbReference type="Proteomes" id="UP000663891"/>
    </source>
</evidence>
<organism evidence="3 5">
    <name type="scientific">Adineta steineri</name>
    <dbReference type="NCBI Taxonomy" id="433720"/>
    <lineage>
        <taxon>Eukaryota</taxon>
        <taxon>Metazoa</taxon>
        <taxon>Spiralia</taxon>
        <taxon>Gnathifera</taxon>
        <taxon>Rotifera</taxon>
        <taxon>Eurotatoria</taxon>
        <taxon>Bdelloidea</taxon>
        <taxon>Adinetida</taxon>
        <taxon>Adinetidae</taxon>
        <taxon>Adineta</taxon>
    </lineage>
</organism>
<evidence type="ECO:0000313" key="4">
    <source>
        <dbReference type="EMBL" id="CAF4170300.1"/>
    </source>
</evidence>
<reference evidence="3" key="1">
    <citation type="submission" date="2021-02" db="EMBL/GenBank/DDBJ databases">
        <authorList>
            <person name="Nowell W R."/>
        </authorList>
    </citation>
    <scope>NUCLEOTIDE SEQUENCE</scope>
</reference>
<feature type="compositionally biased region" description="Polar residues" evidence="1">
    <location>
        <begin position="383"/>
        <end position="394"/>
    </location>
</feature>
<sequence>MLFGPKSVFVISQDDKARVPLGLPAAKKQAPLLMHLEYRIELLDHDFIVVEKHKLIPSVYGALVFKNQQLSYSGPTYIAVRSGKHDHSTAFIHLADLFKCLSLNEFKEYSHTDNSEIKPIFIVFTDGGPDENPRFPKARQCYSDLFIQNNLDALFIATNTSGHSAYNPIERRMAPLSHDLSGLILPHDHYGTHLNDKVLAEVWSNTIIDTHAVIAEYVSPSSTLNKPTDRDEQWKSIHVRQSQYCLQIVKCNDIKCCGALRTNLKSILPEGFLPLPIPYEIKSTGIYAGDQSKSIGSYGGLLRRLALNQIQPNITFQQQLPFDYYCSSVEKKLTERTCEKCSLYFPSKAGKICHNKIHGKKLKERLPSPEVSSDDGLLTVSQELESNSETTTVDETNKSVENDSGVELIEDYAT</sequence>
<dbReference type="EMBL" id="CAJOAY010007622">
    <property type="protein sequence ID" value="CAF4170300.1"/>
    <property type="molecule type" value="Genomic_DNA"/>
</dbReference>
<evidence type="ECO:0000256" key="1">
    <source>
        <dbReference type="SAM" id="MobiDB-lite"/>
    </source>
</evidence>
<evidence type="ECO:0000259" key="2">
    <source>
        <dbReference type="PROSITE" id="PS00028"/>
    </source>
</evidence>